<gene>
    <name evidence="1" type="ORF">DW787_02285</name>
</gene>
<organism evidence="1 2">
    <name type="scientific">Collinsella intestinalis</name>
    <dbReference type="NCBI Taxonomy" id="147207"/>
    <lineage>
        <taxon>Bacteria</taxon>
        <taxon>Bacillati</taxon>
        <taxon>Actinomycetota</taxon>
        <taxon>Coriobacteriia</taxon>
        <taxon>Coriobacteriales</taxon>
        <taxon>Coriobacteriaceae</taxon>
        <taxon>Collinsella</taxon>
    </lineage>
</organism>
<proteinExistence type="predicted"/>
<name>A0A414G0D1_9ACTN</name>
<dbReference type="EMBL" id="QSJI01000001">
    <property type="protein sequence ID" value="RHD57684.1"/>
    <property type="molecule type" value="Genomic_DNA"/>
</dbReference>
<evidence type="ECO:0000313" key="2">
    <source>
        <dbReference type="Proteomes" id="UP000286050"/>
    </source>
</evidence>
<comment type="caution">
    <text evidence="1">The sequence shown here is derived from an EMBL/GenBank/DDBJ whole genome shotgun (WGS) entry which is preliminary data.</text>
</comment>
<evidence type="ECO:0000313" key="1">
    <source>
        <dbReference type="EMBL" id="RHD57684.1"/>
    </source>
</evidence>
<sequence length="192" mass="20511">MSIKTKRSAGSIDLTRRGAIALAAAGILAITCPDNVYAVTVQNAAPNSNWNSGKTAQELWDAAILEATAADEPIIEGKTCRQTEIIPYSSVSARATANISVMGQPDVVSAIAVYDTSTDALGNKIVTTLHDTWLTLTAGSVINSTYSYTRIDGGRTLAINYTASFKSYLGFTQSYTLYAEFYYNGKGNLRVS</sequence>
<protein>
    <submittedName>
        <fullName evidence="1">Uncharacterized protein</fullName>
    </submittedName>
</protein>
<dbReference type="RefSeq" id="WP_118271437.1">
    <property type="nucleotide sequence ID" value="NZ_QSJI01000001.1"/>
</dbReference>
<dbReference type="Proteomes" id="UP000286050">
    <property type="component" value="Unassembled WGS sequence"/>
</dbReference>
<accession>A0A414G0D1</accession>
<reference evidence="1 2" key="1">
    <citation type="submission" date="2018-08" db="EMBL/GenBank/DDBJ databases">
        <title>A genome reference for cultivated species of the human gut microbiota.</title>
        <authorList>
            <person name="Zou Y."/>
            <person name="Xue W."/>
            <person name="Luo G."/>
        </authorList>
    </citation>
    <scope>NUCLEOTIDE SEQUENCE [LARGE SCALE GENOMIC DNA]</scope>
    <source>
        <strain evidence="1 2">AM30-5LB</strain>
    </source>
</reference>
<dbReference type="AlphaFoldDB" id="A0A414G0D1"/>